<keyword evidence="3 6" id="KW-0479">Metal-binding</keyword>
<protein>
    <recommendedName>
        <fullName evidence="10">Cytochrome P450</fullName>
    </recommendedName>
</protein>
<evidence type="ECO:0000256" key="3">
    <source>
        <dbReference type="ARBA" id="ARBA00022723"/>
    </source>
</evidence>
<dbReference type="CDD" id="cd11064">
    <property type="entry name" value="CYP86A"/>
    <property type="match status" value="1"/>
</dbReference>
<keyword evidence="6 7" id="KW-0349">Heme</keyword>
<evidence type="ECO:0000313" key="9">
    <source>
        <dbReference type="Proteomes" id="UP000595140"/>
    </source>
</evidence>
<evidence type="ECO:0000256" key="2">
    <source>
        <dbReference type="ARBA" id="ARBA00010617"/>
    </source>
</evidence>
<comment type="similarity">
    <text evidence="2 7">Belongs to the cytochrome P450 family.</text>
</comment>
<evidence type="ECO:0000256" key="5">
    <source>
        <dbReference type="ARBA" id="ARBA00023004"/>
    </source>
</evidence>
<dbReference type="InterPro" id="IPR002401">
    <property type="entry name" value="Cyt_P450_E_grp-I"/>
</dbReference>
<dbReference type="GO" id="GO:0016705">
    <property type="term" value="F:oxidoreductase activity, acting on paired donors, with incorporation or reduction of molecular oxygen"/>
    <property type="evidence" value="ECO:0007669"/>
    <property type="project" value="InterPro"/>
</dbReference>
<evidence type="ECO:0000313" key="8">
    <source>
        <dbReference type="EMBL" id="VFQ91758.1"/>
    </source>
</evidence>
<evidence type="ECO:0000256" key="7">
    <source>
        <dbReference type="RuleBase" id="RU000461"/>
    </source>
</evidence>
<dbReference type="AlphaFoldDB" id="A0A484MUW0"/>
<dbReference type="GO" id="GO:0006629">
    <property type="term" value="P:lipid metabolic process"/>
    <property type="evidence" value="ECO:0007669"/>
    <property type="project" value="UniProtKB-ARBA"/>
</dbReference>
<dbReference type="InterPro" id="IPR036396">
    <property type="entry name" value="Cyt_P450_sf"/>
</dbReference>
<dbReference type="Proteomes" id="UP000595140">
    <property type="component" value="Unassembled WGS sequence"/>
</dbReference>
<dbReference type="SUPFAM" id="SSF48264">
    <property type="entry name" value="Cytochrome P450"/>
    <property type="match status" value="1"/>
</dbReference>
<dbReference type="EMBL" id="OOIL02004480">
    <property type="protein sequence ID" value="VFQ91758.1"/>
    <property type="molecule type" value="Genomic_DNA"/>
</dbReference>
<dbReference type="GO" id="GO:0004497">
    <property type="term" value="F:monooxygenase activity"/>
    <property type="evidence" value="ECO:0007669"/>
    <property type="project" value="UniProtKB-KW"/>
</dbReference>
<dbReference type="Gene3D" id="1.10.630.10">
    <property type="entry name" value="Cytochrome P450"/>
    <property type="match status" value="1"/>
</dbReference>
<keyword evidence="9" id="KW-1185">Reference proteome</keyword>
<organism evidence="8 9">
    <name type="scientific">Cuscuta campestris</name>
    <dbReference type="NCBI Taxonomy" id="132261"/>
    <lineage>
        <taxon>Eukaryota</taxon>
        <taxon>Viridiplantae</taxon>
        <taxon>Streptophyta</taxon>
        <taxon>Embryophyta</taxon>
        <taxon>Tracheophyta</taxon>
        <taxon>Spermatophyta</taxon>
        <taxon>Magnoliopsida</taxon>
        <taxon>eudicotyledons</taxon>
        <taxon>Gunneridae</taxon>
        <taxon>Pentapetalae</taxon>
        <taxon>asterids</taxon>
        <taxon>lamiids</taxon>
        <taxon>Solanales</taxon>
        <taxon>Convolvulaceae</taxon>
        <taxon>Cuscuteae</taxon>
        <taxon>Cuscuta</taxon>
        <taxon>Cuscuta subgen. Grammica</taxon>
        <taxon>Cuscuta sect. Cleistogrammica</taxon>
    </lineage>
</organism>
<evidence type="ECO:0000256" key="4">
    <source>
        <dbReference type="ARBA" id="ARBA00023002"/>
    </source>
</evidence>
<dbReference type="GO" id="GO:0005506">
    <property type="term" value="F:iron ion binding"/>
    <property type="evidence" value="ECO:0007669"/>
    <property type="project" value="InterPro"/>
</dbReference>
<accession>A0A484MUW0</accession>
<feature type="binding site" description="axial binding residue" evidence="6">
    <location>
        <position position="450"/>
    </location>
    <ligand>
        <name>heme</name>
        <dbReference type="ChEBI" id="CHEBI:30413"/>
    </ligand>
    <ligandPart>
        <name>Fe</name>
        <dbReference type="ChEBI" id="CHEBI:18248"/>
    </ligandPart>
</feature>
<dbReference type="InterPro" id="IPR017972">
    <property type="entry name" value="Cyt_P450_CS"/>
</dbReference>
<keyword evidence="7" id="KW-0503">Monooxygenase</keyword>
<keyword evidence="5 6" id="KW-0408">Iron</keyword>
<dbReference type="InterPro" id="IPR001128">
    <property type="entry name" value="Cyt_P450"/>
</dbReference>
<evidence type="ECO:0000256" key="1">
    <source>
        <dbReference type="ARBA" id="ARBA00001971"/>
    </source>
</evidence>
<evidence type="ECO:0000256" key="6">
    <source>
        <dbReference type="PIRSR" id="PIRSR602401-1"/>
    </source>
</evidence>
<name>A0A484MUW0_9ASTE</name>
<dbReference type="PANTHER" id="PTHR24296">
    <property type="entry name" value="CYTOCHROME P450"/>
    <property type="match status" value="1"/>
</dbReference>
<proteinExistence type="inferred from homology"/>
<dbReference type="OrthoDB" id="1303010at2759"/>
<reference evidence="8 9" key="1">
    <citation type="submission" date="2018-04" db="EMBL/GenBank/DDBJ databases">
        <authorList>
            <person name="Vogel A."/>
        </authorList>
    </citation>
    <scope>NUCLEOTIDE SEQUENCE [LARGE SCALE GENOMIC DNA]</scope>
</reference>
<gene>
    <name evidence="8" type="ORF">CCAM_LOCUS33534</name>
</gene>
<evidence type="ECO:0008006" key="10">
    <source>
        <dbReference type="Google" id="ProtNLM"/>
    </source>
</evidence>
<dbReference type="Pfam" id="PF00067">
    <property type="entry name" value="p450"/>
    <property type="match status" value="2"/>
</dbReference>
<keyword evidence="4 7" id="KW-0560">Oxidoreductase</keyword>
<dbReference type="GO" id="GO:0020037">
    <property type="term" value="F:heme binding"/>
    <property type="evidence" value="ECO:0007669"/>
    <property type="project" value="InterPro"/>
</dbReference>
<sequence length="505" mass="57795">MMPALFQNVDRVHDYVTDLLVHNGGTFEFRGPWVVNMHMLVTCDPANINHILCKNFKNYPKGPHFQRIFDILGEGMINADSELWELHRKTTMPLMSHPGFRSLLERTVSEKLERGLFLLLDKHVELGTPFGLKQVFQRLSFDIGSMQLLDKDPGSLELINEGHPVLESIRGAVNAVLYRHVLPEWGWKMQKWVFGVDREKRLSEAWEGLDQFLNPIIMERKQQIEQNDEDESNFSMLVSHINAHKGKSVKFLRDTFVTLIIAGSDTTAIFSSLFNPIATLSLFNEAKDVAIFNFRVCGIRMCRIYLNSSTLTWLFWLLAKNPSVEEKILQEILQQINPPRDDEGKKVIITSEDCQKLVYLHAAVCESLRLFPPAPLNHKVPVARDTLPSGHVVEPNTKIIIPFYSTGRMASVWGSDCSEFKPERWISPAGGIKHQPSFKFPAFNAGPRTCIGREMALTVVKMVAATVVLHYRYELVEPHRPVEISDSILLEMKHDLKVVFTRRRQ</sequence>
<dbReference type="PROSITE" id="PS00086">
    <property type="entry name" value="CYTOCHROME_P450"/>
    <property type="match status" value="1"/>
</dbReference>
<comment type="cofactor">
    <cofactor evidence="1 6">
        <name>heme</name>
        <dbReference type="ChEBI" id="CHEBI:30413"/>
    </cofactor>
</comment>
<dbReference type="PRINTS" id="PR00463">
    <property type="entry name" value="EP450I"/>
</dbReference>